<keyword evidence="7" id="KW-0067">ATP-binding</keyword>
<dbReference type="InterPro" id="IPR011604">
    <property type="entry name" value="PDDEXK-like_dom_sf"/>
</dbReference>
<dbReference type="InterPro" id="IPR038726">
    <property type="entry name" value="PDDEXK_AddAB-type"/>
</dbReference>
<keyword evidence="3" id="KW-0227">DNA damage</keyword>
<dbReference type="Proteomes" id="UP000269544">
    <property type="component" value="Chromosome"/>
</dbReference>
<dbReference type="GO" id="GO:0006281">
    <property type="term" value="P:DNA repair"/>
    <property type="evidence" value="ECO:0007669"/>
    <property type="project" value="UniProtKB-KW"/>
</dbReference>
<keyword evidence="9" id="KW-0234">DNA repair</keyword>
<keyword evidence="8" id="KW-0238">DNA-binding</keyword>
<dbReference type="GO" id="GO:0003677">
    <property type="term" value="F:DNA binding"/>
    <property type="evidence" value="ECO:0007669"/>
    <property type="project" value="UniProtKB-KW"/>
</dbReference>
<evidence type="ECO:0000256" key="8">
    <source>
        <dbReference type="ARBA" id="ARBA00023125"/>
    </source>
</evidence>
<name>A0A3S5BWF9_9FIRM</name>
<dbReference type="InterPro" id="IPR027417">
    <property type="entry name" value="P-loop_NTPase"/>
</dbReference>
<proteinExistence type="predicted"/>
<gene>
    <name evidence="11" type="ORF">NCTC13079_01194</name>
</gene>
<dbReference type="GO" id="GO:0004386">
    <property type="term" value="F:helicase activity"/>
    <property type="evidence" value="ECO:0007669"/>
    <property type="project" value="UniProtKB-KW"/>
</dbReference>
<dbReference type="OrthoDB" id="9758506at2"/>
<keyword evidence="6" id="KW-0269">Exonuclease</keyword>
<dbReference type="KEGG" id="piv:NCTC13079_01194"/>
<dbReference type="AlphaFoldDB" id="A0A3S5BWF9"/>
<feature type="domain" description="PD-(D/E)XK endonuclease-like" evidence="10">
    <location>
        <begin position="548"/>
        <end position="811"/>
    </location>
</feature>
<keyword evidence="1" id="KW-0540">Nuclease</keyword>
<evidence type="ECO:0000256" key="5">
    <source>
        <dbReference type="ARBA" id="ARBA00022806"/>
    </source>
</evidence>
<dbReference type="EMBL" id="LR134523">
    <property type="protein sequence ID" value="VEJ36003.1"/>
    <property type="molecule type" value="Genomic_DNA"/>
</dbReference>
<dbReference type="SUPFAM" id="SSF52540">
    <property type="entry name" value="P-loop containing nucleoside triphosphate hydrolases"/>
    <property type="match status" value="1"/>
</dbReference>
<evidence type="ECO:0000259" key="10">
    <source>
        <dbReference type="Pfam" id="PF12705"/>
    </source>
</evidence>
<keyword evidence="5 11" id="KW-0347">Helicase</keyword>
<evidence type="ECO:0000256" key="4">
    <source>
        <dbReference type="ARBA" id="ARBA00022801"/>
    </source>
</evidence>
<evidence type="ECO:0000256" key="1">
    <source>
        <dbReference type="ARBA" id="ARBA00022722"/>
    </source>
</evidence>
<keyword evidence="4" id="KW-0378">Hydrolase</keyword>
<keyword evidence="12" id="KW-1185">Reference proteome</keyword>
<sequence length="818" mass="92439">MRIVEIPVGTGPEIVEQYASGPFRTTYVLENGRSLARIKEYWARRGGALGIDCMTLTDVAEELAMEEVRNERAAYLHFRHRLRRTKSALAHIGEPERVQALFSFLDRARWVDFSYRELPYSWKPEYPELLRLFEEVRREEDYVGAPEIFTRALEAEVYVKRAYYVFGFFEFTEAERALLEKLDAVSPVTVFRFVPEEPASGVRCIASLDEARMFRHIGDTVREALKDDPAARVAVVAFHEADRYAIESTLEKDGVFVSKCTNVLDTSPVAGELRIFLRFYDEGMEGLLAHLRSRFSRIADGKELARVLESVGADSLRAAQEALSYRWLGEEADRALLSRNLPALRTLYRNRPRTTSDFLDAIESILPTGEADLDEALAEAIPALREGFGADVDAREFEALLSAELPAEETDGVEVLSLAGASGGAYDLLIVYSLDSRFPQREKESGLIHYDNEARLKELGLFADFHRKETDSMRLDHLIASSGRAMLYTIGDQEASAAFTKYAEAAGTIDLDQKREAYVQAADLGVDARGFSPAGAAALSAHLQQKSVSTTQIDDFLACPFRFFMDHVLKESAEDRGRRRFIERGNLYHKVLESYFAGTCHQEDIPDRVRAYFDAHLADLLPPYMAPYYKARFVEFVGAAAQNEEERLRSADKNGGFAPAFFETDFTLPFGAYTIRGRIDRIDRDEAANEILIDYKSRGVPVFTEFENHTKLQLYIYAMARMYMGHPVAGLEYVSVEGAKESIMLRNTERIGSYTRLRKVRKTDDAGWQQKIDDAKAAVARALKDMQSGEFPAQPAKESVCTYCQYMPVCRKDEAECD</sequence>
<reference evidence="11 12" key="1">
    <citation type="submission" date="2018-12" db="EMBL/GenBank/DDBJ databases">
        <authorList>
            <consortium name="Pathogen Informatics"/>
        </authorList>
    </citation>
    <scope>NUCLEOTIDE SEQUENCE [LARGE SCALE GENOMIC DNA]</scope>
    <source>
        <strain evidence="11 12">NCTC13079</strain>
    </source>
</reference>
<keyword evidence="2" id="KW-0547">Nucleotide-binding</keyword>
<evidence type="ECO:0000256" key="3">
    <source>
        <dbReference type="ARBA" id="ARBA00022763"/>
    </source>
</evidence>
<dbReference type="GO" id="GO:0004527">
    <property type="term" value="F:exonuclease activity"/>
    <property type="evidence" value="ECO:0007669"/>
    <property type="project" value="UniProtKB-KW"/>
</dbReference>
<dbReference type="Gene3D" id="3.90.320.10">
    <property type="match status" value="1"/>
</dbReference>
<dbReference type="RefSeq" id="WP_126465751.1">
    <property type="nucleotide sequence ID" value="NZ_LR134523.1"/>
</dbReference>
<evidence type="ECO:0000256" key="2">
    <source>
        <dbReference type="ARBA" id="ARBA00022741"/>
    </source>
</evidence>
<evidence type="ECO:0000256" key="7">
    <source>
        <dbReference type="ARBA" id="ARBA00022840"/>
    </source>
</evidence>
<evidence type="ECO:0000256" key="9">
    <source>
        <dbReference type="ARBA" id="ARBA00023204"/>
    </source>
</evidence>
<dbReference type="GO" id="GO:0005524">
    <property type="term" value="F:ATP binding"/>
    <property type="evidence" value="ECO:0007669"/>
    <property type="project" value="UniProtKB-KW"/>
</dbReference>
<protein>
    <submittedName>
        <fullName evidence="11">Inactivated superfamily I helicase</fullName>
    </submittedName>
</protein>
<dbReference type="Pfam" id="PF12705">
    <property type="entry name" value="PDDEXK_1"/>
    <property type="match status" value="1"/>
</dbReference>
<evidence type="ECO:0000313" key="12">
    <source>
        <dbReference type="Proteomes" id="UP000269544"/>
    </source>
</evidence>
<evidence type="ECO:0000313" key="11">
    <source>
        <dbReference type="EMBL" id="VEJ36003.1"/>
    </source>
</evidence>
<accession>A0A3S5BWF9</accession>
<organism evidence="11 12">
    <name type="scientific">Aedoeadaptatus ivorii</name>
    <dbReference type="NCBI Taxonomy" id="54006"/>
    <lineage>
        <taxon>Bacteria</taxon>
        <taxon>Bacillati</taxon>
        <taxon>Bacillota</taxon>
        <taxon>Tissierellia</taxon>
        <taxon>Tissierellales</taxon>
        <taxon>Peptoniphilaceae</taxon>
        <taxon>Aedoeadaptatus</taxon>
    </lineage>
</organism>
<evidence type="ECO:0000256" key="6">
    <source>
        <dbReference type="ARBA" id="ARBA00022839"/>
    </source>
</evidence>